<accession>A0ABV9KHC9</accession>
<protein>
    <submittedName>
        <fullName evidence="1">Uncharacterized protein</fullName>
    </submittedName>
</protein>
<keyword evidence="2" id="KW-1185">Reference proteome</keyword>
<dbReference type="EMBL" id="JBHSGI010000012">
    <property type="protein sequence ID" value="MFC4669453.1"/>
    <property type="molecule type" value="Genomic_DNA"/>
</dbReference>
<gene>
    <name evidence="1" type="ORF">ACFO5X_12895</name>
</gene>
<proteinExistence type="predicted"/>
<name>A0ABV9KHC9_9RHOB</name>
<dbReference type="Proteomes" id="UP001595973">
    <property type="component" value="Unassembled WGS sequence"/>
</dbReference>
<comment type="caution">
    <text evidence="1">The sequence shown here is derived from an EMBL/GenBank/DDBJ whole genome shotgun (WGS) entry which is preliminary data.</text>
</comment>
<evidence type="ECO:0000313" key="2">
    <source>
        <dbReference type="Proteomes" id="UP001595973"/>
    </source>
</evidence>
<organism evidence="1 2">
    <name type="scientific">Seohaeicola nanhaiensis</name>
    <dbReference type="NCBI Taxonomy" id="1387282"/>
    <lineage>
        <taxon>Bacteria</taxon>
        <taxon>Pseudomonadati</taxon>
        <taxon>Pseudomonadota</taxon>
        <taxon>Alphaproteobacteria</taxon>
        <taxon>Rhodobacterales</taxon>
        <taxon>Roseobacteraceae</taxon>
        <taxon>Seohaeicola</taxon>
    </lineage>
</organism>
<reference evidence="2" key="1">
    <citation type="journal article" date="2019" name="Int. J. Syst. Evol. Microbiol.">
        <title>The Global Catalogue of Microorganisms (GCM) 10K type strain sequencing project: providing services to taxonomists for standard genome sequencing and annotation.</title>
        <authorList>
            <consortium name="The Broad Institute Genomics Platform"/>
            <consortium name="The Broad Institute Genome Sequencing Center for Infectious Disease"/>
            <person name="Wu L."/>
            <person name="Ma J."/>
        </authorList>
    </citation>
    <scope>NUCLEOTIDE SEQUENCE [LARGE SCALE GENOMIC DNA]</scope>
    <source>
        <strain evidence="2">CGMCC 4.7283</strain>
    </source>
</reference>
<evidence type="ECO:0000313" key="1">
    <source>
        <dbReference type="EMBL" id="MFC4669453.1"/>
    </source>
</evidence>
<dbReference type="RefSeq" id="WP_380717883.1">
    <property type="nucleotide sequence ID" value="NZ_JBHSGI010000012.1"/>
</dbReference>
<sequence>MTERSGPDIALEILLAQRLEVAPDLPEELIRACYFVQKNNQFTSDRSLPMAEMERLIDSEVEKLSAESEVFK</sequence>